<dbReference type="Ensembl" id="ENSAMXT00005002893.1">
    <property type="protein sequence ID" value="ENSAMXP00005002577.1"/>
    <property type="gene ID" value="ENSAMXG00005001500.1"/>
</dbReference>
<reference evidence="2" key="1">
    <citation type="submission" date="2025-08" db="UniProtKB">
        <authorList>
            <consortium name="Ensembl"/>
        </authorList>
    </citation>
    <scope>IDENTIFICATION</scope>
</reference>
<dbReference type="AlphaFoldDB" id="A0A8B9GTP0"/>
<accession>A0A8B9GTP0</accession>
<name>A0A8B9GTP0_ASTMX</name>
<protein>
    <recommendedName>
        <fullName evidence="1">CABIT domain-containing protein</fullName>
    </recommendedName>
</protein>
<organism evidence="2 3">
    <name type="scientific">Astyanax mexicanus</name>
    <name type="common">Blind cave fish</name>
    <name type="synonym">Astyanax fasciatus mexicanus</name>
    <dbReference type="NCBI Taxonomy" id="7994"/>
    <lineage>
        <taxon>Eukaryota</taxon>
        <taxon>Metazoa</taxon>
        <taxon>Chordata</taxon>
        <taxon>Craniata</taxon>
        <taxon>Vertebrata</taxon>
        <taxon>Euteleostomi</taxon>
        <taxon>Actinopterygii</taxon>
        <taxon>Neopterygii</taxon>
        <taxon>Teleostei</taxon>
        <taxon>Ostariophysi</taxon>
        <taxon>Characiformes</taxon>
        <taxon>Characoidei</taxon>
        <taxon>Acestrorhamphidae</taxon>
        <taxon>Acestrorhamphinae</taxon>
        <taxon>Astyanax</taxon>
    </lineage>
</organism>
<proteinExistence type="predicted"/>
<feature type="domain" description="CABIT" evidence="1">
    <location>
        <begin position="28"/>
        <end position="65"/>
    </location>
</feature>
<dbReference type="InterPro" id="IPR025946">
    <property type="entry name" value="CABIT_dom"/>
</dbReference>
<evidence type="ECO:0000313" key="2">
    <source>
        <dbReference type="Ensembl" id="ENSAMXP00005002577.1"/>
    </source>
</evidence>
<sequence length="84" mass="9462">AWFDDQLVIIHLPLDYIPEVFNLLFGTECCLSTGDLMKIVDISITKFIAHTADSTEIKLPLDYPGIERSVNAFPIQCPPKVLEQ</sequence>
<dbReference type="Pfam" id="PF12736">
    <property type="entry name" value="CABIT"/>
    <property type="match status" value="1"/>
</dbReference>
<evidence type="ECO:0000259" key="1">
    <source>
        <dbReference type="Pfam" id="PF12736"/>
    </source>
</evidence>
<evidence type="ECO:0000313" key="3">
    <source>
        <dbReference type="Proteomes" id="UP000694621"/>
    </source>
</evidence>
<dbReference type="Proteomes" id="UP000694621">
    <property type="component" value="Unplaced"/>
</dbReference>